<evidence type="ECO:0000313" key="2">
    <source>
        <dbReference type="Proteomes" id="UP000663853"/>
    </source>
</evidence>
<proteinExistence type="predicted"/>
<accession>A0A8H3CG76</accession>
<name>A0A8H3CG76_9AGAM</name>
<dbReference type="Proteomes" id="UP000663853">
    <property type="component" value="Unassembled WGS sequence"/>
</dbReference>
<dbReference type="AlphaFoldDB" id="A0A8H3CG76"/>
<sequence length="224" mass="25644">MYPAFPRIVLGRPMSTKVELDDPLAGQMSKYFATTYDRAFSKQDIRARIVLLVRHGSLRSADDGDRIRTAKIIDNDRLGIARDNSYVKYDLLPDRNAHFRYRPDEPIRRTQYGRLLDVYYVEFLEKKARKATENQPAVPRKVKPYLLARVDECNTNGADAADPRVDVLTYTHSRRIAPDIIPVYAISAVVGRMRTANNVWAIIDRSSSGARTQFVDDEGNEEHQ</sequence>
<gene>
    <name evidence="1" type="ORF">RDB_LOCUS85675</name>
</gene>
<protein>
    <submittedName>
        <fullName evidence="1">Uncharacterized protein</fullName>
    </submittedName>
</protein>
<comment type="caution">
    <text evidence="1">The sequence shown here is derived from an EMBL/GenBank/DDBJ whole genome shotgun (WGS) entry which is preliminary data.</text>
</comment>
<evidence type="ECO:0000313" key="1">
    <source>
        <dbReference type="EMBL" id="CAE6479037.1"/>
    </source>
</evidence>
<organism evidence="1 2">
    <name type="scientific">Rhizoctonia solani</name>
    <dbReference type="NCBI Taxonomy" id="456999"/>
    <lineage>
        <taxon>Eukaryota</taxon>
        <taxon>Fungi</taxon>
        <taxon>Dikarya</taxon>
        <taxon>Basidiomycota</taxon>
        <taxon>Agaricomycotina</taxon>
        <taxon>Agaricomycetes</taxon>
        <taxon>Cantharellales</taxon>
        <taxon>Ceratobasidiaceae</taxon>
        <taxon>Rhizoctonia</taxon>
    </lineage>
</organism>
<reference evidence="1" key="1">
    <citation type="submission" date="2021-01" db="EMBL/GenBank/DDBJ databases">
        <authorList>
            <person name="Kaushik A."/>
        </authorList>
    </citation>
    <scope>NUCLEOTIDE SEQUENCE</scope>
    <source>
        <strain evidence="1">AG6-10EEA</strain>
    </source>
</reference>
<dbReference type="EMBL" id="CAJMXA010002314">
    <property type="protein sequence ID" value="CAE6479037.1"/>
    <property type="molecule type" value="Genomic_DNA"/>
</dbReference>